<evidence type="ECO:0000313" key="2">
    <source>
        <dbReference type="EMBL" id="MED6151349.1"/>
    </source>
</evidence>
<keyword evidence="1" id="KW-0732">Signal</keyword>
<proteinExistence type="predicted"/>
<gene>
    <name evidence="2" type="ORF">PIB30_081660</name>
</gene>
<organism evidence="2 3">
    <name type="scientific">Stylosanthes scabra</name>
    <dbReference type="NCBI Taxonomy" id="79078"/>
    <lineage>
        <taxon>Eukaryota</taxon>
        <taxon>Viridiplantae</taxon>
        <taxon>Streptophyta</taxon>
        <taxon>Embryophyta</taxon>
        <taxon>Tracheophyta</taxon>
        <taxon>Spermatophyta</taxon>
        <taxon>Magnoliopsida</taxon>
        <taxon>eudicotyledons</taxon>
        <taxon>Gunneridae</taxon>
        <taxon>Pentapetalae</taxon>
        <taxon>rosids</taxon>
        <taxon>fabids</taxon>
        <taxon>Fabales</taxon>
        <taxon>Fabaceae</taxon>
        <taxon>Papilionoideae</taxon>
        <taxon>50 kb inversion clade</taxon>
        <taxon>dalbergioids sensu lato</taxon>
        <taxon>Dalbergieae</taxon>
        <taxon>Pterocarpus clade</taxon>
        <taxon>Stylosanthes</taxon>
    </lineage>
</organism>
<dbReference type="EMBL" id="JASCZI010091850">
    <property type="protein sequence ID" value="MED6151349.1"/>
    <property type="molecule type" value="Genomic_DNA"/>
</dbReference>
<accession>A0ABU6TS45</accession>
<name>A0ABU6TS45_9FABA</name>
<evidence type="ECO:0000313" key="3">
    <source>
        <dbReference type="Proteomes" id="UP001341840"/>
    </source>
</evidence>
<sequence length="124" mass="14547">ISIMLTILVMICSSIDTKFHETNNSKNILTNVSYYIPSLFSLEYCVNQCVIRNKNHTKKIHECVLECITRKCKLTYPNDEKKQLECTEDIVAYYNRRVFHNKPIKFQRSPVSNQEHKALPPNPK</sequence>
<reference evidence="2 3" key="1">
    <citation type="journal article" date="2023" name="Plants (Basel)">
        <title>Bridging the Gap: Combining Genomics and Transcriptomics Approaches to Understand Stylosanthes scabra, an Orphan Legume from the Brazilian Caatinga.</title>
        <authorList>
            <person name="Ferreira-Neto J.R.C."/>
            <person name="da Silva M.D."/>
            <person name="Binneck E."/>
            <person name="de Melo N.F."/>
            <person name="da Silva R.H."/>
            <person name="de Melo A.L.T.M."/>
            <person name="Pandolfi V."/>
            <person name="Bustamante F.O."/>
            <person name="Brasileiro-Vidal A.C."/>
            <person name="Benko-Iseppon A.M."/>
        </authorList>
    </citation>
    <scope>NUCLEOTIDE SEQUENCE [LARGE SCALE GENOMIC DNA]</scope>
    <source>
        <tissue evidence="2">Leaves</tissue>
    </source>
</reference>
<feature type="non-terminal residue" evidence="2">
    <location>
        <position position="1"/>
    </location>
</feature>
<dbReference type="Proteomes" id="UP001341840">
    <property type="component" value="Unassembled WGS sequence"/>
</dbReference>
<evidence type="ECO:0000256" key="1">
    <source>
        <dbReference type="SAM" id="SignalP"/>
    </source>
</evidence>
<feature type="signal peptide" evidence="1">
    <location>
        <begin position="1"/>
        <end position="17"/>
    </location>
</feature>
<feature type="chain" id="PRO_5047180944" evidence="1">
    <location>
        <begin position="18"/>
        <end position="124"/>
    </location>
</feature>
<keyword evidence="3" id="KW-1185">Reference proteome</keyword>
<comment type="caution">
    <text evidence="2">The sequence shown here is derived from an EMBL/GenBank/DDBJ whole genome shotgun (WGS) entry which is preliminary data.</text>
</comment>
<protein>
    <submittedName>
        <fullName evidence="2">Uncharacterized protein</fullName>
    </submittedName>
</protein>